<dbReference type="InterPro" id="IPR025420">
    <property type="entry name" value="DUF4143"/>
</dbReference>
<dbReference type="Proteomes" id="UP000010824">
    <property type="component" value="Chromosome"/>
</dbReference>
<organism evidence="3 4">
    <name type="scientific">Methanoregula formicica (strain DSM 22288 / NBRC 105244 / SMSP)</name>
    <dbReference type="NCBI Taxonomy" id="593750"/>
    <lineage>
        <taxon>Archaea</taxon>
        <taxon>Methanobacteriati</taxon>
        <taxon>Methanobacteriota</taxon>
        <taxon>Stenosarchaea group</taxon>
        <taxon>Methanomicrobia</taxon>
        <taxon>Methanomicrobiales</taxon>
        <taxon>Methanoregulaceae</taxon>
        <taxon>Methanoregula</taxon>
    </lineage>
</organism>
<evidence type="ECO:0000313" key="3">
    <source>
        <dbReference type="EMBL" id="AGB03161.1"/>
    </source>
</evidence>
<dbReference type="PANTHER" id="PTHR33295:SF8">
    <property type="entry name" value="AAA+ ATPASE DOMAIN-CONTAINING PROTEIN"/>
    <property type="match status" value="1"/>
</dbReference>
<dbReference type="InParanoid" id="L0HHD2"/>
<dbReference type="KEGG" id="mfo:Metfor_2155"/>
<dbReference type="AlphaFoldDB" id="L0HHD2"/>
<dbReference type="eggNOG" id="arCOG03168">
    <property type="taxonomic scope" value="Archaea"/>
</dbReference>
<dbReference type="OrthoDB" id="371918at2157"/>
<protein>
    <submittedName>
        <fullName evidence="3">Putative ATPase (AAA+ superfamily)</fullName>
    </submittedName>
</protein>
<dbReference type="PANTHER" id="PTHR33295">
    <property type="entry name" value="ATPASE"/>
    <property type="match status" value="1"/>
</dbReference>
<sequence>MVSKELLRQLVIQQKARMEQPGDFIERSILPLVLAALDDDRVIILAGIRRCGKSTLIKQIMETKKNYCYVNFEDERLLSFRAEDFSILDEVLMEIYGPSSTYFFDEIQNVEKFETFVRRLQDRGKKVILTGSNAALFSKEFGTRLTGRYKLFEIYPFSFVEYLRLQGIAVRKESLYLAEEKATIVRAFGRYTECGGMPEYLRNRDTDYIKTLYDNILYRDIIARYSIRRQRLVRELVGILASTMTLPFTYNSLKKSLGLMNAITVKEYISYLSGAYLFFELARFDYSVKKQLSSPRKIYCIDTAFSIISGFSLSPDKGRLLENIVYIELRRRGSRIFYFTKNRECDFVLVDRKKITGAIQVCYEFTEENREREIRGLAEAMDEFRLDRGLILTSDQDDELRVEGRTIIIRPVWKWLLENDDAI</sequence>
<gene>
    <name evidence="3" type="ordered locus">Metfor_2155</name>
</gene>
<dbReference type="Gene3D" id="3.40.50.300">
    <property type="entry name" value="P-loop containing nucleotide triphosphate hydrolases"/>
    <property type="match status" value="1"/>
</dbReference>
<dbReference type="EMBL" id="CP003167">
    <property type="protein sequence ID" value="AGB03161.1"/>
    <property type="molecule type" value="Genomic_DNA"/>
</dbReference>
<evidence type="ECO:0000259" key="1">
    <source>
        <dbReference type="Pfam" id="PF13173"/>
    </source>
</evidence>
<reference evidence="4" key="1">
    <citation type="submission" date="2011-12" db="EMBL/GenBank/DDBJ databases">
        <title>Complete sequence of Methanoregula formicicum SMSP.</title>
        <authorList>
            <person name="Lucas S."/>
            <person name="Han J."/>
            <person name="Lapidus A."/>
            <person name="Cheng J.-F."/>
            <person name="Goodwin L."/>
            <person name="Pitluck S."/>
            <person name="Peters L."/>
            <person name="Ovchinnikova G."/>
            <person name="Teshima H."/>
            <person name="Detter J.C."/>
            <person name="Han C."/>
            <person name="Tapia R."/>
            <person name="Land M."/>
            <person name="Hauser L."/>
            <person name="Kyrpides N."/>
            <person name="Ivanova N."/>
            <person name="Pagani I."/>
            <person name="Imachi H."/>
            <person name="Tamaki H."/>
            <person name="Sekiguchi Y."/>
            <person name="Kamagata Y."/>
            <person name="Cadillo-Quiroz H."/>
            <person name="Zinder S."/>
            <person name="Liu W.-T."/>
            <person name="Woyke T."/>
        </authorList>
    </citation>
    <scope>NUCLEOTIDE SEQUENCE [LARGE SCALE GENOMIC DNA]</scope>
    <source>
        <strain evidence="4">DSM 22288 / NBRC 105244 / SMSP</strain>
    </source>
</reference>
<dbReference type="HOGENOM" id="CLU_041527_0_0_2"/>
<keyword evidence="4" id="KW-1185">Reference proteome</keyword>
<dbReference type="SUPFAM" id="SSF52540">
    <property type="entry name" value="P-loop containing nucleoside triphosphate hydrolases"/>
    <property type="match status" value="1"/>
</dbReference>
<dbReference type="Pfam" id="PF13173">
    <property type="entry name" value="AAA_14"/>
    <property type="match status" value="1"/>
</dbReference>
<proteinExistence type="predicted"/>
<dbReference type="STRING" id="593750.Metfor_2155"/>
<dbReference type="GeneID" id="14309547"/>
<reference evidence="3 4" key="2">
    <citation type="journal article" date="2014" name="Genome Announc.">
        <title>Complete Genome Sequence of Methanoregula formicica SMSPT, a Mesophilic Hydrogenotrophic Methanogen Isolated from a Methanogenic Upflow Anaerobic Sludge Blanket Reactor.</title>
        <authorList>
            <person name="Yamamoto K."/>
            <person name="Tamaki H."/>
            <person name="Cadillo-Quiroz H."/>
            <person name="Imachi H."/>
            <person name="Kyrpides N."/>
            <person name="Woyke T."/>
            <person name="Goodwin L."/>
            <person name="Zinder S.H."/>
            <person name="Kamagata Y."/>
            <person name="Liu W.T."/>
        </authorList>
    </citation>
    <scope>NUCLEOTIDE SEQUENCE [LARGE SCALE GENOMIC DNA]</scope>
    <source>
        <strain evidence="4">DSM 22288 / NBRC 105244 / SMSP</strain>
    </source>
</reference>
<dbReference type="InterPro" id="IPR041682">
    <property type="entry name" value="AAA_14"/>
</dbReference>
<accession>L0HHD2</accession>
<dbReference type="Pfam" id="PF13635">
    <property type="entry name" value="DUF4143"/>
    <property type="match status" value="1"/>
</dbReference>
<name>L0HHD2_METFS</name>
<feature type="domain" description="AAA" evidence="1">
    <location>
        <begin position="40"/>
        <end position="163"/>
    </location>
</feature>
<evidence type="ECO:0000259" key="2">
    <source>
        <dbReference type="Pfam" id="PF13635"/>
    </source>
</evidence>
<dbReference type="InterPro" id="IPR027417">
    <property type="entry name" value="P-loop_NTPase"/>
</dbReference>
<feature type="domain" description="DUF4143" evidence="2">
    <location>
        <begin position="219"/>
        <end position="363"/>
    </location>
</feature>
<evidence type="ECO:0000313" key="4">
    <source>
        <dbReference type="Proteomes" id="UP000010824"/>
    </source>
</evidence>
<dbReference type="RefSeq" id="WP_015286124.1">
    <property type="nucleotide sequence ID" value="NC_019943.1"/>
</dbReference>